<feature type="transmembrane region" description="Helical" evidence="2">
    <location>
        <begin position="140"/>
        <end position="162"/>
    </location>
</feature>
<sequence>MEERNFEWKLEELRRQTEKLEALPALLKDLEQQGVNMAEAENRMRDTVKNAARLINGMVVVLESMQREQMQMRYSLLEKTGELKKRLDLYSEETVRRLDSAARGQEEAVRKEQSERNAFWERFEKKRAEEQKKLRSGMRAALALTAVFGGVTVALLLLFRFFL</sequence>
<gene>
    <name evidence="3" type="ORF">PUP29_10250</name>
</gene>
<feature type="coiled-coil region" evidence="1">
    <location>
        <begin position="3"/>
        <end position="50"/>
    </location>
</feature>
<keyword evidence="1" id="KW-0175">Coiled coil</keyword>
<proteinExistence type="predicted"/>
<keyword evidence="2" id="KW-1133">Transmembrane helix</keyword>
<dbReference type="AlphaFoldDB" id="A0AAU8A7R2"/>
<accession>A0AAU8A7R2</accession>
<organism evidence="3">
    <name type="scientific">Christensenella massiliensis</name>
    <dbReference type="NCBI Taxonomy" id="1805714"/>
    <lineage>
        <taxon>Bacteria</taxon>
        <taxon>Bacillati</taxon>
        <taxon>Bacillota</taxon>
        <taxon>Clostridia</taxon>
        <taxon>Christensenellales</taxon>
        <taxon>Christensenellaceae</taxon>
        <taxon>Christensenella</taxon>
    </lineage>
</organism>
<dbReference type="EMBL" id="CP117826">
    <property type="protein sequence ID" value="XCC61904.1"/>
    <property type="molecule type" value="Genomic_DNA"/>
</dbReference>
<dbReference type="RefSeq" id="WP_079546002.1">
    <property type="nucleotide sequence ID" value="NZ_CP117826.1"/>
</dbReference>
<protein>
    <submittedName>
        <fullName evidence="3">Uncharacterized protein</fullName>
    </submittedName>
</protein>
<name>A0AAU8A7R2_9FIRM</name>
<keyword evidence="2" id="KW-0472">Membrane</keyword>
<evidence type="ECO:0000313" key="3">
    <source>
        <dbReference type="EMBL" id="XCC61904.1"/>
    </source>
</evidence>
<keyword evidence="2" id="KW-0812">Transmembrane</keyword>
<evidence type="ECO:0000256" key="2">
    <source>
        <dbReference type="SAM" id="Phobius"/>
    </source>
</evidence>
<evidence type="ECO:0000256" key="1">
    <source>
        <dbReference type="SAM" id="Coils"/>
    </source>
</evidence>
<reference evidence="3" key="1">
    <citation type="submission" date="2023-02" db="EMBL/GenBank/DDBJ databases">
        <title>Gut commensal Christensenella minuta modulates host metabolism via a new class of secondary bile acids.</title>
        <authorList>
            <person name="Liu C."/>
        </authorList>
    </citation>
    <scope>NUCLEOTIDE SEQUENCE</scope>
    <source>
        <strain evidence="3">CA70</strain>
    </source>
</reference>